<accession>A0A8S3UGU5</accession>
<proteinExistence type="predicted"/>
<evidence type="ECO:0000313" key="2">
    <source>
        <dbReference type="EMBL" id="CAG2245280.1"/>
    </source>
</evidence>
<dbReference type="Proteomes" id="UP000683360">
    <property type="component" value="Unassembled WGS sequence"/>
</dbReference>
<evidence type="ECO:0000313" key="3">
    <source>
        <dbReference type="Proteomes" id="UP000683360"/>
    </source>
</evidence>
<name>A0A8S3UGU5_MYTED</name>
<organism evidence="2 3">
    <name type="scientific">Mytilus edulis</name>
    <name type="common">Blue mussel</name>
    <dbReference type="NCBI Taxonomy" id="6550"/>
    <lineage>
        <taxon>Eukaryota</taxon>
        <taxon>Metazoa</taxon>
        <taxon>Spiralia</taxon>
        <taxon>Lophotrochozoa</taxon>
        <taxon>Mollusca</taxon>
        <taxon>Bivalvia</taxon>
        <taxon>Autobranchia</taxon>
        <taxon>Pteriomorphia</taxon>
        <taxon>Mytilida</taxon>
        <taxon>Mytiloidea</taxon>
        <taxon>Mytilidae</taxon>
        <taxon>Mytilinae</taxon>
        <taxon>Mytilus</taxon>
    </lineage>
</organism>
<sequence>MTEEENLPAQLQVPPEPLIDENQFDPESHYNTRKRKYVYASQTSDKGSITDSQISNWSQTSEFLWHREVHVLIINLVIKSSLYRILQTYAASKRTSLQGLDNIAADENDTFTRLEEMIEELHNKGSTCMSNEQPKFCKNKLSAAKHVLSSVKIQERKLTVSNHGSDACLEETYSLNNQLRPITTGYPKGPQASADFNNHGVCNEIPAIKVSRKTE</sequence>
<dbReference type="AlphaFoldDB" id="A0A8S3UGU5"/>
<protein>
    <submittedName>
        <fullName evidence="2">Uncharacterized protein</fullName>
    </submittedName>
</protein>
<comment type="caution">
    <text evidence="2">The sequence shown here is derived from an EMBL/GenBank/DDBJ whole genome shotgun (WGS) entry which is preliminary data.</text>
</comment>
<gene>
    <name evidence="2" type="ORF">MEDL_57308</name>
</gene>
<keyword evidence="3" id="KW-1185">Reference proteome</keyword>
<reference evidence="2" key="1">
    <citation type="submission" date="2021-03" db="EMBL/GenBank/DDBJ databases">
        <authorList>
            <person name="Bekaert M."/>
        </authorList>
    </citation>
    <scope>NUCLEOTIDE SEQUENCE</scope>
</reference>
<feature type="region of interest" description="Disordered" evidence="1">
    <location>
        <begin position="1"/>
        <end position="26"/>
    </location>
</feature>
<dbReference type="EMBL" id="CAJPWZ010002764">
    <property type="protein sequence ID" value="CAG2245280.1"/>
    <property type="molecule type" value="Genomic_DNA"/>
</dbReference>
<dbReference type="OrthoDB" id="10385837at2759"/>
<evidence type="ECO:0000256" key="1">
    <source>
        <dbReference type="SAM" id="MobiDB-lite"/>
    </source>
</evidence>